<evidence type="ECO:0000256" key="4">
    <source>
        <dbReference type="ARBA" id="ARBA00022801"/>
    </source>
</evidence>
<evidence type="ECO:0000256" key="7">
    <source>
        <dbReference type="ARBA" id="ARBA00023136"/>
    </source>
</evidence>
<dbReference type="GO" id="GO:0005886">
    <property type="term" value="C:plasma membrane"/>
    <property type="evidence" value="ECO:0007669"/>
    <property type="project" value="UniProtKB-UniRule"/>
</dbReference>
<dbReference type="GO" id="GO:0006402">
    <property type="term" value="P:mRNA catabolic process"/>
    <property type="evidence" value="ECO:0007669"/>
    <property type="project" value="UniProtKB-UniRule"/>
</dbReference>
<dbReference type="SUPFAM" id="SSF54791">
    <property type="entry name" value="Eukaryotic type KH-domain (KH-domain type I)"/>
    <property type="match status" value="1"/>
</dbReference>
<evidence type="ECO:0000259" key="11">
    <source>
        <dbReference type="PROSITE" id="PS51831"/>
    </source>
</evidence>
<keyword evidence="5 8" id="KW-0694">RNA-binding</keyword>
<evidence type="ECO:0000313" key="17">
    <source>
        <dbReference type="Proteomes" id="UP000196118"/>
    </source>
</evidence>
<dbReference type="SUPFAM" id="SSF109604">
    <property type="entry name" value="HD-domain/PDEase-like"/>
    <property type="match status" value="1"/>
</dbReference>
<dbReference type="SMART" id="SM00471">
    <property type="entry name" value="HDc"/>
    <property type="match status" value="1"/>
</dbReference>
<keyword evidence="1" id="KW-0812">Transmembrane</keyword>
<dbReference type="Proteomes" id="UP001214131">
    <property type="component" value="Chromosome"/>
</dbReference>
<reference evidence="14" key="5">
    <citation type="submission" date="2020-11" db="EMBL/GenBank/DDBJ databases">
        <title>Antibiotic susceptibility profiles of Pediococcus pentosaceus from various origins and their implications for the safety assessment of strains with food-technology applications.</title>
        <authorList>
            <person name="Shani N."/>
            <person name="Oberhaensli S."/>
            <person name="Arias E."/>
        </authorList>
    </citation>
    <scope>NUCLEOTIDE SEQUENCE</scope>
    <source>
        <strain evidence="15">FAM 19164</strain>
        <strain evidence="14">FAM 24207</strain>
    </source>
</reference>
<dbReference type="Gene3D" id="3.30.310.210">
    <property type="match status" value="1"/>
</dbReference>
<proteinExistence type="inferred from homology"/>
<evidence type="ECO:0000256" key="2">
    <source>
        <dbReference type="ARBA" id="ARBA00022722"/>
    </source>
</evidence>
<dbReference type="Proteomes" id="UP000743107">
    <property type="component" value="Unassembled WGS sequence"/>
</dbReference>
<dbReference type="NCBIfam" id="TIGR00277">
    <property type="entry name" value="HDIG"/>
    <property type="match status" value="1"/>
</dbReference>
<evidence type="ECO:0000256" key="3">
    <source>
        <dbReference type="ARBA" id="ARBA00022759"/>
    </source>
</evidence>
<dbReference type="PROSITE" id="PS51831">
    <property type="entry name" value="HD"/>
    <property type="match status" value="1"/>
</dbReference>
<evidence type="ECO:0000256" key="8">
    <source>
        <dbReference type="HAMAP-Rule" id="MF_00335"/>
    </source>
</evidence>
<dbReference type="InterPro" id="IPR017705">
    <property type="entry name" value="Ribonuclease_Y"/>
</dbReference>
<keyword evidence="7" id="KW-0472">Membrane</keyword>
<evidence type="ECO:0000313" key="13">
    <source>
        <dbReference type="EMBL" id="KAF0412871.1"/>
    </source>
</evidence>
<dbReference type="SMR" id="A0A1Y0VTD2"/>
<keyword evidence="4 8" id="KW-0378">Hydrolase</keyword>
<dbReference type="Gene3D" id="1.10.3210.10">
    <property type="entry name" value="Hypothetical protein af1432"/>
    <property type="match status" value="1"/>
</dbReference>
<evidence type="ECO:0000256" key="6">
    <source>
        <dbReference type="ARBA" id="ARBA00022989"/>
    </source>
</evidence>
<dbReference type="FunFam" id="1.10.3210.10:FF:000013">
    <property type="entry name" value="Ribonuclease Y"/>
    <property type="match status" value="1"/>
</dbReference>
<dbReference type="SMART" id="SM00322">
    <property type="entry name" value="KH"/>
    <property type="match status" value="1"/>
</dbReference>
<evidence type="ECO:0000256" key="5">
    <source>
        <dbReference type="ARBA" id="ARBA00022884"/>
    </source>
</evidence>
<organism evidence="12 17">
    <name type="scientific">Pediococcus pentosaceus</name>
    <dbReference type="NCBI Taxonomy" id="1255"/>
    <lineage>
        <taxon>Bacteria</taxon>
        <taxon>Bacillati</taxon>
        <taxon>Bacillota</taxon>
        <taxon>Bacilli</taxon>
        <taxon>Lactobacillales</taxon>
        <taxon>Lactobacillaceae</taxon>
        <taxon>Pediococcus</taxon>
    </lineage>
</organism>
<reference evidence="16 19" key="6">
    <citation type="submission" date="2023-02" db="EMBL/GenBank/DDBJ databases">
        <title>Comparative genomics and fermentation flavor characterization of five lactic acid bacteria reveal flavor biosynthesis metabolic pathways in fermented muskmelon puree.</title>
        <authorList>
            <person name="Yuan L."/>
            <person name="Li M."/>
            <person name="Xu X."/>
            <person name="Lao F."/>
            <person name="Wu J."/>
        </authorList>
    </citation>
    <scope>NUCLEOTIDE SEQUENCE [LARGE SCALE GENOMIC DNA]</scope>
    <source>
        <strain evidence="16 19">Ca-4</strain>
    </source>
</reference>
<accession>A0A8G0ZJ98</accession>
<keyword evidence="3 8" id="KW-0255">Endonuclease</keyword>
<dbReference type="FunFam" id="3.30.1370.10:FF:000006">
    <property type="entry name" value="Ribonuclease Y"/>
    <property type="match status" value="1"/>
</dbReference>
<dbReference type="Proteomes" id="UP000472573">
    <property type="component" value="Unassembled WGS sequence"/>
</dbReference>
<dbReference type="PANTHER" id="PTHR12826">
    <property type="entry name" value="RIBONUCLEASE Y"/>
    <property type="match status" value="1"/>
</dbReference>
<evidence type="ECO:0000256" key="1">
    <source>
        <dbReference type="ARBA" id="ARBA00022692"/>
    </source>
</evidence>
<dbReference type="EMBL" id="JADOFV010000004">
    <property type="protein sequence ID" value="MBF7127881.1"/>
    <property type="molecule type" value="Genomic_DNA"/>
</dbReference>
<reference evidence="18" key="4">
    <citation type="submission" date="2020-03" db="EMBL/GenBank/DDBJ databases">
        <title>SpeciesPrimer: A bioinformatics pipeline dedicated to the design of qPCR primers for the quantification of bacterial species.</title>
        <authorList>
            <person name="Dreier M."/>
            <person name="Berthoud H."/>
            <person name="Shani N."/>
            <person name="Wechsler D."/>
            <person name="Junier P."/>
        </authorList>
    </citation>
    <scope>NUCLEOTIDE SEQUENCE [LARGE SCALE GENOMIC DNA]</scope>
    <source>
        <strain evidence="18">FAM13073</strain>
    </source>
</reference>
<dbReference type="GO" id="GO:0016787">
    <property type="term" value="F:hydrolase activity"/>
    <property type="evidence" value="ECO:0007669"/>
    <property type="project" value="UniProtKB-KW"/>
</dbReference>
<dbReference type="EMBL" id="WENB01000004">
    <property type="protein sequence ID" value="KAF0412871.1"/>
    <property type="molecule type" value="Genomic_DNA"/>
</dbReference>
<comment type="function">
    <text evidence="8">Endoribonuclease that initiates mRNA decay.</text>
</comment>
<dbReference type="Proteomes" id="UP000196118">
    <property type="component" value="Chromosome"/>
</dbReference>
<dbReference type="EC" id="3.1.-.-" evidence="8 9"/>
<dbReference type="InterPro" id="IPR003607">
    <property type="entry name" value="HD/PDEase_dom"/>
</dbReference>
<dbReference type="EMBL" id="JADOFP010000003">
    <property type="protein sequence ID" value="MBF7114676.1"/>
    <property type="molecule type" value="Genomic_DNA"/>
</dbReference>
<dbReference type="EMBL" id="CP021474">
    <property type="protein sequence ID" value="ARW19396.1"/>
    <property type="molecule type" value="Genomic_DNA"/>
</dbReference>
<evidence type="ECO:0000313" key="16">
    <source>
        <dbReference type="EMBL" id="WEA57067.1"/>
    </source>
</evidence>
<dbReference type="InterPro" id="IPR004088">
    <property type="entry name" value="KH_dom_type_1"/>
</dbReference>
<dbReference type="InterPro" id="IPR022711">
    <property type="entry name" value="RNase_Y_N"/>
</dbReference>
<dbReference type="CDD" id="cd00077">
    <property type="entry name" value="HDc"/>
    <property type="match status" value="1"/>
</dbReference>
<dbReference type="InterPro" id="IPR036612">
    <property type="entry name" value="KH_dom_type_1_sf"/>
</dbReference>
<evidence type="ECO:0000313" key="12">
    <source>
        <dbReference type="EMBL" id="ARW19396.1"/>
    </source>
</evidence>
<dbReference type="PANTHER" id="PTHR12826:SF15">
    <property type="entry name" value="RIBONUCLEASE Y"/>
    <property type="match status" value="1"/>
</dbReference>
<keyword evidence="2 8" id="KW-0540">Nuclease</keyword>
<dbReference type="OMA" id="MEYPGQI"/>
<evidence type="ECO:0000313" key="19">
    <source>
        <dbReference type="Proteomes" id="UP001214131"/>
    </source>
</evidence>
<gene>
    <name evidence="8 13" type="primary">rny</name>
    <name evidence="13" type="ORF">GBO79_06955</name>
    <name evidence="14" type="ORF">ITQ90_04070</name>
    <name evidence="15" type="ORF">ITQ97_08725</name>
    <name evidence="16" type="ORF">PWB86_07680</name>
    <name evidence="12" type="ORF">S100892_00809</name>
</gene>
<dbReference type="Proteomes" id="UP001194632">
    <property type="component" value="Unassembled WGS sequence"/>
</dbReference>
<accession>A0A1Y0VTD2</accession>
<dbReference type="InterPro" id="IPR004087">
    <property type="entry name" value="KH_dom"/>
</dbReference>
<dbReference type="AlphaFoldDB" id="A0A1Y0VTD2"/>
<sequence length="519" mass="58362">MIILYIILAIIAIVVGYCAGFFMHKRLIEKQTANASNSADVIVENARKQAETERREKLLEAKDESHRYRAKVEKELKERRAELQKQEDRLLQREDSLDRKDNSFEKRENSLERKEQKLALDQKHIDEQQQKASSLVEERQQELERVSNLTQEDAKNLIISETEAKLEKERALIIKEGLEDAEAEADQTARKLIAEAIQRSAADMASETTITVVSLPNDDMKGRIIGREGRNIRNFQNVTGVDLIIDDTPEAVVLSSFDPIRREIARIALDKLIQDGRIHPARIEEMVEKAKKEMDDNIRKTGEQAVFDLGIHSMNPELIKLIGQLKYRTSYGQNVLNHSIEVANLAGVLAAELGEDVTVAKRAGLLHDIGKAVQHETDTSHAQLGVELAKKYKESATVINAIAAHHDGVEAQHVISVLVAAANSISAARPGARSDTLQSYIHRLEKLEQISNNFDGVKKSYAIQAGREVRVIVKPNKINDLKAVMLTHNIRKAIEKELEYAGKVKVTVVREVRAVDYAK</sequence>
<dbReference type="InterPro" id="IPR006675">
    <property type="entry name" value="HDIG_dom"/>
</dbReference>
<dbReference type="EMBL" id="CP118739">
    <property type="protein sequence ID" value="WEA57067.1"/>
    <property type="molecule type" value="Genomic_DNA"/>
</dbReference>
<name>A0A1Y0VTD2_PEDPE</name>
<evidence type="ECO:0000313" key="18">
    <source>
        <dbReference type="Proteomes" id="UP000472573"/>
    </source>
</evidence>
<feature type="region of interest" description="Disordered" evidence="10">
    <location>
        <begin position="84"/>
        <end position="113"/>
    </location>
</feature>
<keyword evidence="18" id="KW-1185">Reference proteome</keyword>
<evidence type="ECO:0000256" key="9">
    <source>
        <dbReference type="NCBIfam" id="TIGR03319"/>
    </source>
</evidence>
<dbReference type="Pfam" id="PF01966">
    <property type="entry name" value="HD"/>
    <property type="match status" value="1"/>
</dbReference>
<dbReference type="GeneID" id="33061701"/>
<dbReference type="Pfam" id="PF12072">
    <property type="entry name" value="RNase_Y_N"/>
    <property type="match status" value="1"/>
</dbReference>
<keyword evidence="6" id="KW-1133">Transmembrane helix</keyword>
<reference evidence="12 17" key="1">
    <citation type="submission" date="2017-05" db="EMBL/GenBank/DDBJ databases">
        <title>Genome sequence of Pediococcus pentosaceus strain SRCM100892.</title>
        <authorList>
            <person name="Cho S.H."/>
        </authorList>
    </citation>
    <scope>NUCLEOTIDE SEQUENCE [LARGE SCALE GENOMIC DNA]</scope>
    <source>
        <strain evidence="12 17">SRCM100892</strain>
    </source>
</reference>
<dbReference type="GO" id="GO:0003723">
    <property type="term" value="F:RNA binding"/>
    <property type="evidence" value="ECO:0007669"/>
    <property type="project" value="UniProtKB-UniRule"/>
</dbReference>
<evidence type="ECO:0000256" key="10">
    <source>
        <dbReference type="SAM" id="MobiDB-lite"/>
    </source>
</evidence>
<reference evidence="13" key="3">
    <citation type="submission" date="2019-12" db="EMBL/GenBank/DDBJ databases">
        <title>SpeciesPrimer: A bioinformatics pipeline dedicated to the design of qPCR primers for the quantification of bacterial species.</title>
        <authorList>
            <person name="Dreier M."/>
            <person name="Berthoud H."/>
            <person name="Shani N."/>
            <person name="Wechsler D."/>
            <person name="Junier P."/>
        </authorList>
    </citation>
    <scope>NUCLEOTIDE SEQUENCE</scope>
    <source>
        <strain evidence="13">FAM13073</strain>
    </source>
</reference>
<reference evidence="13 18" key="2">
    <citation type="submission" date="2019-10" db="EMBL/GenBank/DDBJ databases">
        <authorList>
            <person name="Irmler S."/>
            <person name="Berthoud H."/>
            <person name="Roetschi A."/>
            <person name="Arias E."/>
            <person name="Shani N."/>
            <person name="Wuethrich D."/>
            <person name="Bruggmann R."/>
        </authorList>
    </citation>
    <scope>NUCLEOTIDE SEQUENCE [LARGE SCALE GENOMIC DNA]</scope>
    <source>
        <strain evidence="13 18">FAM13073</strain>
    </source>
</reference>
<comment type="similarity">
    <text evidence="8">Belongs to the RNase Y family.</text>
</comment>
<feature type="domain" description="HD" evidence="11">
    <location>
        <begin position="335"/>
        <end position="428"/>
    </location>
</feature>
<dbReference type="RefSeq" id="WP_011673585.1">
    <property type="nucleotide sequence ID" value="NZ_BEWQ01000005.1"/>
</dbReference>
<dbReference type="GO" id="GO:0004521">
    <property type="term" value="F:RNA endonuclease activity"/>
    <property type="evidence" value="ECO:0007669"/>
    <property type="project" value="UniProtKB-UniRule"/>
</dbReference>
<dbReference type="HAMAP" id="MF_00335">
    <property type="entry name" value="RNase_Y"/>
    <property type="match status" value="1"/>
</dbReference>
<dbReference type="NCBIfam" id="TIGR03319">
    <property type="entry name" value="RNase_Y"/>
    <property type="match status" value="1"/>
</dbReference>
<dbReference type="PROSITE" id="PS50084">
    <property type="entry name" value="KH_TYPE_1"/>
    <property type="match status" value="1"/>
</dbReference>
<dbReference type="CDD" id="cd22431">
    <property type="entry name" value="KH-I_RNaseY"/>
    <property type="match status" value="1"/>
</dbReference>
<protein>
    <recommendedName>
        <fullName evidence="8 9">Ribonuclease Y</fullName>
        <shortName evidence="8">RNase Y</shortName>
        <ecNumber evidence="8 9">3.1.-.-</ecNumber>
    </recommendedName>
</protein>
<evidence type="ECO:0000313" key="15">
    <source>
        <dbReference type="EMBL" id="MBF7127881.1"/>
    </source>
</evidence>
<dbReference type="InterPro" id="IPR006674">
    <property type="entry name" value="HD_domain"/>
</dbReference>
<evidence type="ECO:0000313" key="14">
    <source>
        <dbReference type="EMBL" id="MBF7114676.1"/>
    </source>
</evidence>
<dbReference type="Pfam" id="PF00013">
    <property type="entry name" value="KH_1"/>
    <property type="match status" value="1"/>
</dbReference>